<accession>A0A172DSP6</accession>
<dbReference type="InterPro" id="IPR003202">
    <property type="entry name" value="Herpes_UL42"/>
</dbReference>
<evidence type="ECO:0000256" key="6">
    <source>
        <dbReference type="ARBA" id="ARBA00023125"/>
    </source>
</evidence>
<evidence type="ECO:0000256" key="4">
    <source>
        <dbReference type="ARBA" id="ARBA00022562"/>
    </source>
</evidence>
<evidence type="ECO:0000256" key="2">
    <source>
        <dbReference type="ARBA" id="ARBA00008362"/>
    </source>
</evidence>
<evidence type="ECO:0000256" key="5">
    <source>
        <dbReference type="ARBA" id="ARBA00022705"/>
    </source>
</evidence>
<keyword evidence="6" id="KW-0238">DNA-binding</keyword>
<comment type="subunit">
    <text evidence="8">Interacts with the DNA polymerase catalytic subunit. Interacts with the origin-binding protein.</text>
</comment>
<dbReference type="EMBL" id="MW353132">
    <property type="protein sequence ID" value="QQL08976.1"/>
    <property type="molecule type" value="Genomic_DNA"/>
</dbReference>
<evidence type="ECO:0000313" key="11">
    <source>
        <dbReference type="EMBL" id="ALL25974.1"/>
    </source>
</evidence>
<dbReference type="GeneID" id="27815332"/>
<keyword evidence="18" id="KW-1185">Reference proteome</keyword>
<dbReference type="GO" id="GO:0006260">
    <property type="term" value="P:DNA replication"/>
    <property type="evidence" value="ECO:0007669"/>
    <property type="project" value="UniProtKB-KW"/>
</dbReference>
<reference evidence="12 18" key="2">
    <citation type="journal article" date="2016" name="PLoS ONE">
        <title>Genome Sequence of Canine Herpesvirus.</title>
        <authorList>
            <person name="Papageorgiou K.V."/>
            <person name="Suarez N.M."/>
            <person name="Wilkie G.S."/>
            <person name="McDonald M."/>
            <person name="Graham E.M."/>
            <person name="Davison A.J."/>
        </authorList>
    </citation>
    <scope>NUCLEOTIDE SEQUENCE [LARGE SCALE GENOMIC DNA]</scope>
    <source>
        <strain evidence="12">0194</strain>
        <strain evidence="10">V1154</strain>
        <strain evidence="11">V777</strain>
    </source>
</reference>
<dbReference type="EMBL" id="KT819632">
    <property type="protein sequence ID" value="ALL25974.1"/>
    <property type="molecule type" value="Genomic_DNA"/>
</dbReference>
<dbReference type="EMBL" id="MW353138">
    <property type="protein sequence ID" value="QQL09426.1"/>
    <property type="molecule type" value="Genomic_DNA"/>
</dbReference>
<dbReference type="RefSeq" id="YP_009252244.1">
    <property type="nucleotide sequence ID" value="NC_030117.1"/>
</dbReference>
<dbReference type="InterPro" id="IPR046938">
    <property type="entry name" value="DNA_clamp_sf"/>
</dbReference>
<name>A0A172DSP6_9ALPH</name>
<evidence type="ECO:0000313" key="18">
    <source>
        <dbReference type="Proteomes" id="UP000138111"/>
    </source>
</evidence>
<dbReference type="Proteomes" id="UP000130192">
    <property type="component" value="Genome"/>
</dbReference>
<evidence type="ECO:0000313" key="12">
    <source>
        <dbReference type="EMBL" id="ALL26050.1"/>
    </source>
</evidence>
<keyword evidence="4" id="KW-1048">Host nucleus</keyword>
<evidence type="ECO:0000313" key="17">
    <source>
        <dbReference type="EMBL" id="QQL09501.1"/>
    </source>
</evidence>
<protein>
    <recommendedName>
        <fullName evidence="3">DNA polymerase processivity factor</fullName>
    </recommendedName>
    <alternativeName>
        <fullName evidence="9">Polymerase accessory protein</fullName>
    </alternativeName>
</protein>
<dbReference type="SUPFAM" id="SSF55979">
    <property type="entry name" value="DNA clamp"/>
    <property type="match status" value="2"/>
</dbReference>
<evidence type="ECO:0000313" key="14">
    <source>
        <dbReference type="EMBL" id="QQL08976.1"/>
    </source>
</evidence>
<dbReference type="EMBL" id="MW353126">
    <property type="protein sequence ID" value="QQL08525.1"/>
    <property type="molecule type" value="Genomic_DNA"/>
</dbReference>
<sequence length="352" mass="39944">MACFRPKTEFKITNHPSQIINNEENINSEEGKFISGRAVLEDQKLRDVISMLTPFSTSLKNSFIVFSDYGMMIHTSICGEQIYIPISKNQFSSYFWGYSDPAVFLANVDSKRGLLDVFKSTSKMSKVFFEISNPSQHRMLKQVIFTISDSNIKCSTLLKAEFSNYCIMLPSRNPDFSLELNKYQLNKILELNKKQNSLLKFESNENNVVISSESGSVSLNLDKSDSEGEDSASILKSATKKVNPYLVKHSGKFQTFKISLDDYTNFFPLLKKLKLTNTTVSINFFFTPTTNPMISLTSSKPIGIILFFFCTNELQHKSLKRPASPSDEEKPSKIQCGFFSQHFVNTDVNIKP</sequence>
<dbReference type="Proteomes" id="UP000138111">
    <property type="component" value="Segment"/>
</dbReference>
<evidence type="ECO:0000313" key="15">
    <source>
        <dbReference type="EMBL" id="QQL09276.1"/>
    </source>
</evidence>
<organism evidence="12 18">
    <name type="scientific">Canid alphaherpesvirus 1</name>
    <dbReference type="NCBI Taxonomy" id="170325"/>
    <lineage>
        <taxon>Viruses</taxon>
        <taxon>Duplodnaviria</taxon>
        <taxon>Heunggongvirae</taxon>
        <taxon>Peploviricota</taxon>
        <taxon>Herviviricetes</taxon>
        <taxon>Herpesvirales</taxon>
        <taxon>Orthoherpesviridae</taxon>
        <taxon>Alphaherpesvirinae</taxon>
        <taxon>Varicellovirus</taxon>
        <taxon>Varicellovirus canidalpha1</taxon>
    </lineage>
</organism>
<gene>
    <name evidence="12" type="primary">UL42</name>
    <name evidence="13" type="ORF">A8B60_gp17</name>
</gene>
<keyword evidence="5" id="KW-0235">DNA replication</keyword>
<dbReference type="EMBL" id="KT819631">
    <property type="protein sequence ID" value="ALL25894.1"/>
    <property type="molecule type" value="Genomic_DNA"/>
</dbReference>
<reference evidence="13" key="3">
    <citation type="journal article" date="2020" name="Viruses">
        <title>Phylogenomic Analysis of Global Isolates of Canid Alphaherpesvirus 1.</title>
        <authorList>
            <person name="Lewin A.C."/>
            <person name="Coghill L.M."/>
            <person name="Mironovich M."/>
            <person name="Liu C.C."/>
            <person name="Carter R.T."/>
            <person name="Ledbetter E.C."/>
        </authorList>
    </citation>
    <scope>NUCLEOTIDE SEQUENCE</scope>
    <source>
        <strain evidence="15">ELAL-12</strain>
        <strain evidence="16">ELAL-13</strain>
        <strain evidence="17">ELAL-15</strain>
        <strain evidence="13">ELAL-2</strain>
        <strain evidence="14">ELAL-8</strain>
    </source>
</reference>
<evidence type="ECO:0000313" key="16">
    <source>
        <dbReference type="EMBL" id="QQL09426.1"/>
    </source>
</evidence>
<reference evidence="12" key="1">
    <citation type="submission" date="2015-09" db="EMBL/GenBank/DDBJ databases">
        <authorList>
            <person name="Jackson K.R."/>
            <person name="Lunt B.L."/>
            <person name="Fisher J.N.B."/>
            <person name="Gardner A.V."/>
            <person name="Bailey M.E."/>
            <person name="Deus L.M."/>
            <person name="Earl A.S."/>
            <person name="Gibby P.D."/>
            <person name="Hartmann K.A."/>
            <person name="Liu J.E."/>
            <person name="Manci A.M."/>
            <person name="Nielsen D.A."/>
            <person name="Solomon M.B."/>
            <person name="Breakwell D.P."/>
            <person name="Burnett S.H."/>
            <person name="Grose J.H."/>
        </authorList>
    </citation>
    <scope>NUCLEOTIDE SEQUENCE</scope>
    <source>
        <strain evidence="12">0194</strain>
        <strain evidence="10">V1154</strain>
        <strain evidence="11">V777</strain>
    </source>
</reference>
<evidence type="ECO:0000313" key="10">
    <source>
        <dbReference type="EMBL" id="ALL25894.1"/>
    </source>
</evidence>
<dbReference type="EMBL" id="KT819633">
    <property type="protein sequence ID" value="ALL26050.1"/>
    <property type="molecule type" value="Genomic_DNA"/>
</dbReference>
<dbReference type="EMBL" id="MW353139">
    <property type="protein sequence ID" value="QQL09501.1"/>
    <property type="molecule type" value="Genomic_DNA"/>
</dbReference>
<evidence type="ECO:0000256" key="7">
    <source>
        <dbReference type="ARBA" id="ARBA00024645"/>
    </source>
</evidence>
<dbReference type="Pfam" id="PF02282">
    <property type="entry name" value="Herpes_UL42"/>
    <property type="match status" value="1"/>
</dbReference>
<evidence type="ECO:0000313" key="13">
    <source>
        <dbReference type="EMBL" id="QQL08525.1"/>
    </source>
</evidence>
<proteinExistence type="inferred from homology"/>
<dbReference type="KEGG" id="vg:27815332"/>
<evidence type="ECO:0000256" key="8">
    <source>
        <dbReference type="ARBA" id="ARBA00025824"/>
    </source>
</evidence>
<dbReference type="OrthoDB" id="10659at10239"/>
<dbReference type="Gene3D" id="3.70.10.10">
    <property type="match status" value="1"/>
</dbReference>
<comment type="subcellular location">
    <subcellularLocation>
        <location evidence="1">Host nucleus</location>
    </subcellularLocation>
</comment>
<evidence type="ECO:0000256" key="1">
    <source>
        <dbReference type="ARBA" id="ARBA00004147"/>
    </source>
</evidence>
<dbReference type="EMBL" id="MW353136">
    <property type="protein sequence ID" value="QQL09276.1"/>
    <property type="molecule type" value="Genomic_DNA"/>
</dbReference>
<comment type="similarity">
    <text evidence="2">Belongs to the herpesviridae DNA polymerase processivity factor family.</text>
</comment>
<comment type="function">
    <text evidence="7">Plays an essential role in viral DNA replication by acting as the polymerase accessory subunit. Associates with the viral polymerase to increase its processivity and forms high-affinity direct interactions with DNA. Facilitates the origin-binding protein loading onto DNA thus increasing its ability to assemble into a functional complex capable of unwinding duplex DNA.</text>
</comment>
<dbReference type="GO" id="GO:0003677">
    <property type="term" value="F:DNA binding"/>
    <property type="evidence" value="ECO:0007669"/>
    <property type="project" value="UniProtKB-KW"/>
</dbReference>
<evidence type="ECO:0000256" key="9">
    <source>
        <dbReference type="ARBA" id="ARBA00032287"/>
    </source>
</evidence>
<evidence type="ECO:0000256" key="3">
    <source>
        <dbReference type="ARBA" id="ARBA00015068"/>
    </source>
</evidence>
<dbReference type="GO" id="GO:0042025">
    <property type="term" value="C:host cell nucleus"/>
    <property type="evidence" value="ECO:0007669"/>
    <property type="project" value="UniProtKB-SubCell"/>
</dbReference>